<dbReference type="OrthoDB" id="5357315at2759"/>
<proteinExistence type="predicted"/>
<feature type="chain" id="PRO_5019560794" description="PA domain-containing protein" evidence="1">
    <location>
        <begin position="24"/>
        <end position="176"/>
    </location>
</feature>
<feature type="signal peptide" evidence="1">
    <location>
        <begin position="1"/>
        <end position="23"/>
    </location>
</feature>
<accession>A0A401S5Y4</accession>
<evidence type="ECO:0000256" key="1">
    <source>
        <dbReference type="SAM" id="SignalP"/>
    </source>
</evidence>
<dbReference type="AlphaFoldDB" id="A0A401S5Y4"/>
<dbReference type="InterPro" id="IPR046450">
    <property type="entry name" value="PA_dom_sf"/>
</dbReference>
<name>A0A401S5Y4_CHIPU</name>
<evidence type="ECO:0000259" key="2">
    <source>
        <dbReference type="Pfam" id="PF02225"/>
    </source>
</evidence>
<dbReference type="Gene3D" id="3.50.30.30">
    <property type="match status" value="1"/>
</dbReference>
<keyword evidence="1" id="KW-0732">Signal</keyword>
<keyword evidence="4" id="KW-1185">Reference proteome</keyword>
<evidence type="ECO:0000313" key="3">
    <source>
        <dbReference type="EMBL" id="GCC25793.1"/>
    </source>
</evidence>
<organism evidence="3 4">
    <name type="scientific">Chiloscyllium punctatum</name>
    <name type="common">Brownbanded bambooshark</name>
    <name type="synonym">Hemiscyllium punctatum</name>
    <dbReference type="NCBI Taxonomy" id="137246"/>
    <lineage>
        <taxon>Eukaryota</taxon>
        <taxon>Metazoa</taxon>
        <taxon>Chordata</taxon>
        <taxon>Craniata</taxon>
        <taxon>Vertebrata</taxon>
        <taxon>Chondrichthyes</taxon>
        <taxon>Elasmobranchii</taxon>
        <taxon>Galeomorphii</taxon>
        <taxon>Galeoidea</taxon>
        <taxon>Orectolobiformes</taxon>
        <taxon>Hemiscylliidae</taxon>
        <taxon>Chiloscyllium</taxon>
    </lineage>
</organism>
<dbReference type="EMBL" id="BEZZ01000098">
    <property type="protein sequence ID" value="GCC25793.1"/>
    <property type="molecule type" value="Genomic_DNA"/>
</dbReference>
<gene>
    <name evidence="3" type="ORF">chiPu_0004204</name>
</gene>
<sequence>MKGSQGDGPPMAWLMHLAVLCQAAVRVQLAQSIAIVNVTNFSASANRTLTTSVPGRYGNNSPVKGASGVVGIPTTQDALACEENVDFSATESTWIALVERGNCTFAKKIENGIRRGAAAVVIFNSAGKGNRTDPFIHYGKSQKSNPGMAIFVAHSCWSSCSVISEGAEESAKPSKD</sequence>
<dbReference type="SUPFAM" id="SSF52025">
    <property type="entry name" value="PA domain"/>
    <property type="match status" value="1"/>
</dbReference>
<dbReference type="OMA" id="ARESPWI"/>
<dbReference type="STRING" id="137246.A0A401S5Y4"/>
<dbReference type="Pfam" id="PF02225">
    <property type="entry name" value="PA"/>
    <property type="match status" value="1"/>
</dbReference>
<reference evidence="3 4" key="1">
    <citation type="journal article" date="2018" name="Nat. Ecol. Evol.">
        <title>Shark genomes provide insights into elasmobranch evolution and the origin of vertebrates.</title>
        <authorList>
            <person name="Hara Y"/>
            <person name="Yamaguchi K"/>
            <person name="Onimaru K"/>
            <person name="Kadota M"/>
            <person name="Koyanagi M"/>
            <person name="Keeley SD"/>
            <person name="Tatsumi K"/>
            <person name="Tanaka K"/>
            <person name="Motone F"/>
            <person name="Kageyama Y"/>
            <person name="Nozu R"/>
            <person name="Adachi N"/>
            <person name="Nishimura O"/>
            <person name="Nakagawa R"/>
            <person name="Tanegashima C"/>
            <person name="Kiyatake I"/>
            <person name="Matsumoto R"/>
            <person name="Murakumo K"/>
            <person name="Nishida K"/>
            <person name="Terakita A"/>
            <person name="Kuratani S"/>
            <person name="Sato K"/>
            <person name="Hyodo S Kuraku.S."/>
        </authorList>
    </citation>
    <scope>NUCLEOTIDE SEQUENCE [LARGE SCALE GENOMIC DNA]</scope>
</reference>
<evidence type="ECO:0000313" key="4">
    <source>
        <dbReference type="Proteomes" id="UP000287033"/>
    </source>
</evidence>
<feature type="domain" description="PA" evidence="2">
    <location>
        <begin position="77"/>
        <end position="132"/>
    </location>
</feature>
<comment type="caution">
    <text evidence="3">The sequence shown here is derived from an EMBL/GenBank/DDBJ whole genome shotgun (WGS) entry which is preliminary data.</text>
</comment>
<dbReference type="Proteomes" id="UP000287033">
    <property type="component" value="Unassembled WGS sequence"/>
</dbReference>
<protein>
    <recommendedName>
        <fullName evidence="2">PA domain-containing protein</fullName>
    </recommendedName>
</protein>
<dbReference type="InterPro" id="IPR003137">
    <property type="entry name" value="PA_domain"/>
</dbReference>